<dbReference type="EMBL" id="JABEQF010000005">
    <property type="protein sequence ID" value="MBB2190069.1"/>
    <property type="molecule type" value="Genomic_DNA"/>
</dbReference>
<keyword evidence="1" id="KW-0812">Transmembrane</keyword>
<name>A0A7W4JSH0_9PROT</name>
<dbReference type="Proteomes" id="UP000555756">
    <property type="component" value="Unassembled WGS sequence"/>
</dbReference>
<feature type="transmembrane region" description="Helical" evidence="1">
    <location>
        <begin position="21"/>
        <end position="42"/>
    </location>
</feature>
<organism evidence="2 3">
    <name type="scientific">Gluconacetobacter azotocaptans</name>
    <dbReference type="NCBI Taxonomy" id="142834"/>
    <lineage>
        <taxon>Bacteria</taxon>
        <taxon>Pseudomonadati</taxon>
        <taxon>Pseudomonadota</taxon>
        <taxon>Alphaproteobacteria</taxon>
        <taxon>Acetobacterales</taxon>
        <taxon>Acetobacteraceae</taxon>
        <taxon>Gluconacetobacter</taxon>
    </lineage>
</organism>
<comment type="caution">
    <text evidence="2">The sequence shown here is derived from an EMBL/GenBank/DDBJ whole genome shotgun (WGS) entry which is preliminary data.</text>
</comment>
<keyword evidence="1" id="KW-1133">Transmembrane helix</keyword>
<keyword evidence="3" id="KW-1185">Reference proteome</keyword>
<sequence length="50" mass="5233">MFGKRFAGHPTGHKLSDNTKQTLGGVVIVLLMLAAIAASIMLSPMIPLGQ</sequence>
<dbReference type="RefSeq" id="WP_183119195.1">
    <property type="nucleotide sequence ID" value="NZ_JABEQF010000005.1"/>
</dbReference>
<evidence type="ECO:0000256" key="1">
    <source>
        <dbReference type="SAM" id="Phobius"/>
    </source>
</evidence>
<evidence type="ECO:0000313" key="3">
    <source>
        <dbReference type="Proteomes" id="UP000555756"/>
    </source>
</evidence>
<reference evidence="2 3" key="1">
    <citation type="submission" date="2020-04" db="EMBL/GenBank/DDBJ databases">
        <title>Description of novel Gluconacetobacter.</title>
        <authorList>
            <person name="Sombolestani A."/>
        </authorList>
    </citation>
    <scope>NUCLEOTIDE SEQUENCE [LARGE SCALE GENOMIC DNA]</scope>
    <source>
        <strain evidence="2 3">LMG 21311</strain>
    </source>
</reference>
<dbReference type="AlphaFoldDB" id="A0A7W4JSH0"/>
<keyword evidence="1" id="KW-0472">Membrane</keyword>
<protein>
    <submittedName>
        <fullName evidence="2">Uncharacterized protein</fullName>
    </submittedName>
</protein>
<gene>
    <name evidence="2" type="ORF">HLH34_08810</name>
</gene>
<evidence type="ECO:0000313" key="2">
    <source>
        <dbReference type="EMBL" id="MBB2190069.1"/>
    </source>
</evidence>
<proteinExistence type="predicted"/>
<accession>A0A7W4JSH0</accession>